<keyword evidence="1" id="KW-0472">Membrane</keyword>
<evidence type="ECO:0000313" key="4">
    <source>
        <dbReference type="Proteomes" id="UP000326951"/>
    </source>
</evidence>
<accession>A0A5K7X3P0</accession>
<reference evidence="3 4" key="1">
    <citation type="submission" date="2019-09" db="EMBL/GenBank/DDBJ databases">
        <title>Complete genome sequence of Sporolactobacillus terrae 70-3.</title>
        <authorList>
            <person name="Tanaka N."/>
            <person name="Shiwa Y."/>
            <person name="Fujita N."/>
            <person name="Tanasupawat S."/>
        </authorList>
    </citation>
    <scope>NUCLEOTIDE SEQUENCE [LARGE SCALE GENOMIC DNA]</scope>
    <source>
        <strain evidence="3 4">70-3</strain>
    </source>
</reference>
<keyword evidence="1" id="KW-0812">Transmembrane</keyword>
<dbReference type="Proteomes" id="UP000326951">
    <property type="component" value="Chromosome"/>
</dbReference>
<feature type="domain" description="DUF58" evidence="2">
    <location>
        <begin position="205"/>
        <end position="281"/>
    </location>
</feature>
<dbReference type="InterPro" id="IPR002881">
    <property type="entry name" value="DUF58"/>
</dbReference>
<protein>
    <recommendedName>
        <fullName evidence="2">DUF58 domain-containing protein</fullName>
    </recommendedName>
</protein>
<evidence type="ECO:0000259" key="2">
    <source>
        <dbReference type="Pfam" id="PF01882"/>
    </source>
</evidence>
<organism evidence="3 4">
    <name type="scientific">Sporolactobacillus terrae</name>
    <dbReference type="NCBI Taxonomy" id="269673"/>
    <lineage>
        <taxon>Bacteria</taxon>
        <taxon>Bacillati</taxon>
        <taxon>Bacillota</taxon>
        <taxon>Bacilli</taxon>
        <taxon>Bacillales</taxon>
        <taxon>Sporolactobacillaceae</taxon>
        <taxon>Sporolactobacillus</taxon>
    </lineage>
</organism>
<dbReference type="EMBL" id="AP021853">
    <property type="protein sequence ID" value="BBN99548.1"/>
    <property type="molecule type" value="Genomic_DNA"/>
</dbReference>
<evidence type="ECO:0000256" key="1">
    <source>
        <dbReference type="SAM" id="Phobius"/>
    </source>
</evidence>
<gene>
    <name evidence="3" type="primary">yeaD</name>
    <name evidence="3" type="ORF">St703_22530</name>
</gene>
<dbReference type="RefSeq" id="WP_152080638.1">
    <property type="nucleotide sequence ID" value="NZ_AP021853.1"/>
</dbReference>
<evidence type="ECO:0000313" key="3">
    <source>
        <dbReference type="EMBL" id="BBN99548.1"/>
    </source>
</evidence>
<dbReference type="Pfam" id="PF01882">
    <property type="entry name" value="DUF58"/>
    <property type="match status" value="1"/>
</dbReference>
<dbReference type="PANTHER" id="PTHR34351:SF2">
    <property type="entry name" value="DUF58 DOMAIN-CONTAINING PROTEIN"/>
    <property type="match status" value="1"/>
</dbReference>
<dbReference type="PANTHER" id="PTHR34351">
    <property type="entry name" value="SLR1927 PROTEIN-RELATED"/>
    <property type="match status" value="1"/>
</dbReference>
<feature type="transmembrane region" description="Helical" evidence="1">
    <location>
        <begin position="43"/>
        <end position="61"/>
    </location>
</feature>
<keyword evidence="1" id="KW-1133">Transmembrane helix</keyword>
<dbReference type="AlphaFoldDB" id="A0A5K7X3P0"/>
<proteinExistence type="predicted"/>
<name>A0A5K7X3P0_9BACL</name>
<sequence length="396" mass="45384">MTRKRWLRRLLRSFMRILPALTLTVVLFLFALAQGGFLTWFLFYVLIPVDLYLLLLFVYPFRSMTVERTNVNQRIFAGDALHLTVRLKRRWAVPFFLLTLIERPDDQRLAHATTKTQMLIWLTSELTTTTRLLNMPRGTFSLNQLELTVGDPFGFFKRTVFISDATTVFVYPKPVQLPVDDLNLIRHSGAYASSEEADRADFAGVRDYRPSDRPSWLDWKSAARTNTLVTKLFEPDHERLASVTLVATKTEENERFELAVSYTASLLKTLLNCGFTVSLSYRSGTQPLLLHDHSERTLVTAYQALAELTKEQVLELDEVQMTTRAKNIGYAVSTDEGLAAVMSRFADTYRRPQKLFYIVGKQTPQVHPQQPSSWFSILYVTKKQAISKGKTGDDYA</sequence>